<dbReference type="GO" id="GO:0006570">
    <property type="term" value="P:tyrosine metabolic process"/>
    <property type="evidence" value="ECO:0007669"/>
    <property type="project" value="InterPro"/>
</dbReference>
<name>A0A834IZV8_RHYFE</name>
<dbReference type="EC" id="1.13.11.5" evidence="2"/>
<dbReference type="UniPathway" id="UPA00139">
    <property type="reaction ID" value="UER00339"/>
</dbReference>
<dbReference type="InterPro" id="IPR046452">
    <property type="entry name" value="HgmA_N"/>
</dbReference>
<evidence type="ECO:0000256" key="8">
    <source>
        <dbReference type="ARBA" id="ARBA00030235"/>
    </source>
</evidence>
<feature type="domain" description="Homogentisate 1,2-dioxygenase N-terminal" evidence="11">
    <location>
        <begin position="1"/>
        <end position="68"/>
    </location>
</feature>
<dbReference type="OrthoDB" id="1689029at2759"/>
<protein>
    <recommendedName>
        <fullName evidence="3">Homogentisate 1,2-dioxygenase</fullName>
        <ecNumber evidence="2">1.13.11.5</ecNumber>
    </recommendedName>
    <alternativeName>
        <fullName evidence="8">Homogentisate oxygenase</fullName>
    </alternativeName>
    <alternativeName>
        <fullName evidence="9">Homogentisic acid oxidase</fullName>
    </alternativeName>
    <alternativeName>
        <fullName evidence="10">Homogentisicase</fullName>
    </alternativeName>
</protein>
<evidence type="ECO:0000256" key="4">
    <source>
        <dbReference type="ARBA" id="ARBA00022723"/>
    </source>
</evidence>
<evidence type="ECO:0000256" key="3">
    <source>
        <dbReference type="ARBA" id="ARBA00018757"/>
    </source>
</evidence>
<evidence type="ECO:0000256" key="7">
    <source>
        <dbReference type="ARBA" id="ARBA00023004"/>
    </source>
</evidence>
<dbReference type="EMBL" id="JAACXV010000092">
    <property type="protein sequence ID" value="KAF7283677.1"/>
    <property type="molecule type" value="Genomic_DNA"/>
</dbReference>
<dbReference type="SUPFAM" id="SSF51182">
    <property type="entry name" value="RmlC-like cupins"/>
    <property type="match status" value="1"/>
</dbReference>
<comment type="caution">
    <text evidence="12">The sequence shown here is derived from an EMBL/GenBank/DDBJ whole genome shotgun (WGS) entry which is preliminary data.</text>
</comment>
<dbReference type="GO" id="GO:0005737">
    <property type="term" value="C:cytoplasm"/>
    <property type="evidence" value="ECO:0007669"/>
    <property type="project" value="TreeGrafter"/>
</dbReference>
<dbReference type="InterPro" id="IPR005708">
    <property type="entry name" value="Homogentis_dOase"/>
</dbReference>
<keyword evidence="6" id="KW-0560">Oxidoreductase</keyword>
<keyword evidence="7" id="KW-0408">Iron</keyword>
<dbReference type="GO" id="GO:0006559">
    <property type="term" value="P:L-phenylalanine catabolic process"/>
    <property type="evidence" value="ECO:0007669"/>
    <property type="project" value="UniProtKB-UniPathway"/>
</dbReference>
<dbReference type="Pfam" id="PF20510">
    <property type="entry name" value="HgmA_N"/>
    <property type="match status" value="1"/>
</dbReference>
<evidence type="ECO:0000256" key="10">
    <source>
        <dbReference type="ARBA" id="ARBA00033225"/>
    </source>
</evidence>
<evidence type="ECO:0000256" key="9">
    <source>
        <dbReference type="ARBA" id="ARBA00030437"/>
    </source>
</evidence>
<evidence type="ECO:0000259" key="11">
    <source>
        <dbReference type="Pfam" id="PF20510"/>
    </source>
</evidence>
<dbReference type="AlphaFoldDB" id="A0A834IZV8"/>
<dbReference type="GO" id="GO:0046872">
    <property type="term" value="F:metal ion binding"/>
    <property type="evidence" value="ECO:0007669"/>
    <property type="project" value="UniProtKB-KW"/>
</dbReference>
<dbReference type="PANTHER" id="PTHR11056:SF0">
    <property type="entry name" value="HOMOGENTISATE 1,2-DIOXYGENASE"/>
    <property type="match status" value="1"/>
</dbReference>
<evidence type="ECO:0000313" key="13">
    <source>
        <dbReference type="Proteomes" id="UP000625711"/>
    </source>
</evidence>
<dbReference type="InterPro" id="IPR011051">
    <property type="entry name" value="RmlC_Cupin_sf"/>
</dbReference>
<evidence type="ECO:0000313" key="12">
    <source>
        <dbReference type="EMBL" id="KAF7283677.1"/>
    </source>
</evidence>
<dbReference type="GO" id="GO:0004411">
    <property type="term" value="F:homogentisate 1,2-dioxygenase activity"/>
    <property type="evidence" value="ECO:0007669"/>
    <property type="project" value="UniProtKB-EC"/>
</dbReference>
<evidence type="ECO:0000256" key="6">
    <source>
        <dbReference type="ARBA" id="ARBA00023002"/>
    </source>
</evidence>
<evidence type="ECO:0000256" key="5">
    <source>
        <dbReference type="ARBA" id="ARBA00022964"/>
    </source>
</evidence>
<evidence type="ECO:0000256" key="1">
    <source>
        <dbReference type="ARBA" id="ARBA00004704"/>
    </source>
</evidence>
<gene>
    <name evidence="12" type="ORF">GWI33_023220</name>
</gene>
<comment type="pathway">
    <text evidence="1">Amino-acid degradation; L-phenylalanine degradation; acetoacetate and fumarate from L-phenylalanine: step 4/6.</text>
</comment>
<dbReference type="Proteomes" id="UP000625711">
    <property type="component" value="Unassembled WGS sequence"/>
</dbReference>
<keyword evidence="4" id="KW-0479">Metal-binding</keyword>
<organism evidence="12 13">
    <name type="scientific">Rhynchophorus ferrugineus</name>
    <name type="common">Red palm weevil</name>
    <name type="synonym">Curculio ferrugineus</name>
    <dbReference type="NCBI Taxonomy" id="354439"/>
    <lineage>
        <taxon>Eukaryota</taxon>
        <taxon>Metazoa</taxon>
        <taxon>Ecdysozoa</taxon>
        <taxon>Arthropoda</taxon>
        <taxon>Hexapoda</taxon>
        <taxon>Insecta</taxon>
        <taxon>Pterygota</taxon>
        <taxon>Neoptera</taxon>
        <taxon>Endopterygota</taxon>
        <taxon>Coleoptera</taxon>
        <taxon>Polyphaga</taxon>
        <taxon>Cucujiformia</taxon>
        <taxon>Curculionidae</taxon>
        <taxon>Dryophthorinae</taxon>
        <taxon>Rhynchophorus</taxon>
    </lineage>
</organism>
<proteinExistence type="predicted"/>
<evidence type="ECO:0000256" key="2">
    <source>
        <dbReference type="ARBA" id="ARBA00013127"/>
    </source>
</evidence>
<dbReference type="PANTHER" id="PTHR11056">
    <property type="entry name" value="HOMOGENTISATE 1,2-DIOXYGENASE"/>
    <property type="match status" value="1"/>
</dbReference>
<reference evidence="12" key="1">
    <citation type="submission" date="2020-08" db="EMBL/GenBank/DDBJ databases">
        <title>Genome sequencing and assembly of the red palm weevil Rhynchophorus ferrugineus.</title>
        <authorList>
            <person name="Dias G.B."/>
            <person name="Bergman C.M."/>
            <person name="Manee M."/>
        </authorList>
    </citation>
    <scope>NUCLEOTIDE SEQUENCE</scope>
    <source>
        <strain evidence="12">AA-2017</strain>
        <tissue evidence="12">Whole larva</tissue>
    </source>
</reference>
<sequence length="91" mass="10431">MKNRAFYDAHGDLLIVPQLGVLLITTEFGKMEVATNEICVVSQGIRFSVDITMASRRYILETFSHSSSLRAIYLPILHEMCPKKITYSRFF</sequence>
<keyword evidence="13" id="KW-1185">Reference proteome</keyword>
<accession>A0A834IZV8</accession>
<keyword evidence="5" id="KW-0223">Dioxygenase</keyword>